<feature type="region of interest" description="Disordered" evidence="1">
    <location>
        <begin position="543"/>
        <end position="583"/>
    </location>
</feature>
<keyword evidence="2" id="KW-0812">Transmembrane</keyword>
<gene>
    <name evidence="3" type="ORF">Krac_7120</name>
</gene>
<feature type="transmembrane region" description="Helical" evidence="2">
    <location>
        <begin position="7"/>
        <end position="31"/>
    </location>
</feature>
<dbReference type="OrthoDB" id="160692at2"/>
<keyword evidence="2" id="KW-1133">Transmembrane helix</keyword>
<dbReference type="Proteomes" id="UP000004508">
    <property type="component" value="Unassembled WGS sequence"/>
</dbReference>
<feature type="region of interest" description="Disordered" evidence="1">
    <location>
        <begin position="121"/>
        <end position="154"/>
    </location>
</feature>
<dbReference type="eggNOG" id="COG1357">
    <property type="taxonomic scope" value="Bacteria"/>
</dbReference>
<feature type="compositionally biased region" description="Low complexity" evidence="1">
    <location>
        <begin position="543"/>
        <end position="552"/>
    </location>
</feature>
<dbReference type="RefSeq" id="WP_007909676.1">
    <property type="nucleotide sequence ID" value="NZ_ADVG01000002.1"/>
</dbReference>
<evidence type="ECO:0000313" key="4">
    <source>
        <dbReference type="Proteomes" id="UP000004508"/>
    </source>
</evidence>
<feature type="transmembrane region" description="Helical" evidence="2">
    <location>
        <begin position="83"/>
        <end position="110"/>
    </location>
</feature>
<reference evidence="3 4" key="1">
    <citation type="journal article" date="2011" name="Stand. Genomic Sci.">
        <title>Non-contiguous finished genome sequence and contextual data of the filamentous soil bacterium Ktedonobacter racemifer type strain (SOSP1-21).</title>
        <authorList>
            <person name="Chang Y.J."/>
            <person name="Land M."/>
            <person name="Hauser L."/>
            <person name="Chertkov O."/>
            <person name="Del Rio T.G."/>
            <person name="Nolan M."/>
            <person name="Copeland A."/>
            <person name="Tice H."/>
            <person name="Cheng J.F."/>
            <person name="Lucas S."/>
            <person name="Han C."/>
            <person name="Goodwin L."/>
            <person name="Pitluck S."/>
            <person name="Ivanova N."/>
            <person name="Ovchinikova G."/>
            <person name="Pati A."/>
            <person name="Chen A."/>
            <person name="Palaniappan K."/>
            <person name="Mavromatis K."/>
            <person name="Liolios K."/>
            <person name="Brettin T."/>
            <person name="Fiebig A."/>
            <person name="Rohde M."/>
            <person name="Abt B."/>
            <person name="Goker M."/>
            <person name="Detter J.C."/>
            <person name="Woyke T."/>
            <person name="Bristow J."/>
            <person name="Eisen J.A."/>
            <person name="Markowitz V."/>
            <person name="Hugenholtz P."/>
            <person name="Kyrpides N.C."/>
            <person name="Klenk H.P."/>
            <person name="Lapidus A."/>
        </authorList>
    </citation>
    <scope>NUCLEOTIDE SEQUENCE [LARGE SCALE GENOMIC DNA]</scope>
    <source>
        <strain evidence="4">DSM 44963</strain>
    </source>
</reference>
<evidence type="ECO:0000256" key="1">
    <source>
        <dbReference type="SAM" id="MobiDB-lite"/>
    </source>
</evidence>
<accession>D6TQZ6</accession>
<organism evidence="3 4">
    <name type="scientific">Ktedonobacter racemifer DSM 44963</name>
    <dbReference type="NCBI Taxonomy" id="485913"/>
    <lineage>
        <taxon>Bacteria</taxon>
        <taxon>Bacillati</taxon>
        <taxon>Chloroflexota</taxon>
        <taxon>Ktedonobacteria</taxon>
        <taxon>Ktedonobacterales</taxon>
        <taxon>Ktedonobacteraceae</taxon>
        <taxon>Ktedonobacter</taxon>
    </lineage>
</organism>
<dbReference type="AlphaFoldDB" id="D6TQZ6"/>
<comment type="caution">
    <text evidence="3">The sequence shown here is derived from an EMBL/GenBank/DDBJ whole genome shotgun (WGS) entry which is preliminary data.</text>
</comment>
<dbReference type="PANTHER" id="PTHR47200:SF2">
    <property type="entry name" value="THYLAKOID LUMENAL 15 KDA PROTEIN 1, CHLOROPLASTIC"/>
    <property type="match status" value="1"/>
</dbReference>
<dbReference type="InterPro" id="IPR044213">
    <property type="entry name" value="At2g44920-like"/>
</dbReference>
<proteinExistence type="predicted"/>
<keyword evidence="2" id="KW-0472">Membrane</keyword>
<evidence type="ECO:0000256" key="2">
    <source>
        <dbReference type="SAM" id="Phobius"/>
    </source>
</evidence>
<name>D6TQZ6_KTERA</name>
<dbReference type="InterPro" id="IPR001646">
    <property type="entry name" value="5peptide_repeat"/>
</dbReference>
<dbReference type="SUPFAM" id="SSF141571">
    <property type="entry name" value="Pentapeptide repeat-like"/>
    <property type="match status" value="2"/>
</dbReference>
<evidence type="ECO:0000313" key="3">
    <source>
        <dbReference type="EMBL" id="EFH85867.1"/>
    </source>
</evidence>
<dbReference type="PANTHER" id="PTHR47200">
    <property type="entry name" value="THYLAKOID LUMENAL 15 KDA PROTEIN 1, CHLOROPLASTIC"/>
    <property type="match status" value="1"/>
</dbReference>
<dbReference type="Pfam" id="PF00805">
    <property type="entry name" value="Pentapeptide"/>
    <property type="match status" value="5"/>
</dbReference>
<sequence length="583" mass="63098">MYWLKKGLWPIGIIITSTMLFLLILITVLSVPTVYAKQTLSKNAIAGTATVQTTPTEDLTVTTLNKELLTQELNDQQHTRDNWLWSNVATILSSALSTLVIVIGVLFGFWQWSVGRKDTQNKASEDRRIEQDKELKDRQAEREKRAEERFQSAVTGLGDEKEGTRIGSAILLRTFLRPGYEQFYTQTFDLAVAHLCLPRASSPSENQTAPLTTLSQTLIVIFREAFPLARSQNDESPQMLDATRIQLDNAYLALADVRNIWMPYASLQQADLKGADLRGANLNEADLKSANLEGANLAGANLKGADLGGVNLKSANLNEADLKSANLEGANLAGANLKGADLGGVNLKSANLNEADLKSANLEGANLAGANLNGTKLEGVNLKGANLNRASFVKANLEDADLKDVNLNDANLNGANLMKANLENAQLEGAKLKGVKLNGITLFRANLERATLYGADLSNARLNGANLKRSNLERAVLENTDLSGANLSQANLKRAKFERTNLFKANLSQTNLIGARGLTEDQLLIYKTMGAITDGLIIDASQSDISSPSSAQRDPVETSSTTLPQGRTLPSHKTGNETTKDKD</sequence>
<dbReference type="InParanoid" id="D6TQZ6"/>
<protein>
    <submittedName>
        <fullName evidence="3">Pentapeptide repeat protein</fullName>
    </submittedName>
</protein>
<dbReference type="EMBL" id="ADVG01000002">
    <property type="protein sequence ID" value="EFH85867.1"/>
    <property type="molecule type" value="Genomic_DNA"/>
</dbReference>
<keyword evidence="4" id="KW-1185">Reference proteome</keyword>
<dbReference type="Gene3D" id="2.160.20.80">
    <property type="entry name" value="E3 ubiquitin-protein ligase SopA"/>
    <property type="match status" value="3"/>
</dbReference>
<feature type="compositionally biased region" description="Basic and acidic residues" evidence="1">
    <location>
        <begin position="121"/>
        <end position="150"/>
    </location>
</feature>
<feature type="compositionally biased region" description="Basic and acidic residues" evidence="1">
    <location>
        <begin position="574"/>
        <end position="583"/>
    </location>
</feature>